<organism evidence="2 3">
    <name type="scientific">Chlorella sorokiniana</name>
    <name type="common">Freshwater green alga</name>
    <dbReference type="NCBI Taxonomy" id="3076"/>
    <lineage>
        <taxon>Eukaryota</taxon>
        <taxon>Viridiplantae</taxon>
        <taxon>Chlorophyta</taxon>
        <taxon>core chlorophytes</taxon>
        <taxon>Trebouxiophyceae</taxon>
        <taxon>Chlorellales</taxon>
        <taxon>Chlorellaceae</taxon>
        <taxon>Chlorella clade</taxon>
        <taxon>Chlorella</taxon>
    </lineage>
</organism>
<feature type="region of interest" description="Disordered" evidence="1">
    <location>
        <begin position="41"/>
        <end position="111"/>
    </location>
</feature>
<gene>
    <name evidence="2" type="ORF">C2E21_5124</name>
</gene>
<reference evidence="2 3" key="1">
    <citation type="journal article" date="2018" name="Plant J.">
        <title>Genome sequences of Chlorella sorokiniana UTEX 1602 and Micractinium conductrix SAG 241.80: implications to maltose excretion by a green alga.</title>
        <authorList>
            <person name="Arriola M.B."/>
            <person name="Velmurugan N."/>
            <person name="Zhang Y."/>
            <person name="Plunkett M.H."/>
            <person name="Hondzo H."/>
            <person name="Barney B.M."/>
        </authorList>
    </citation>
    <scope>NUCLEOTIDE SEQUENCE [LARGE SCALE GENOMIC DNA]</scope>
    <source>
        <strain evidence="3">UTEX 1602</strain>
    </source>
</reference>
<feature type="compositionally biased region" description="Low complexity" evidence="1">
    <location>
        <begin position="89"/>
        <end position="111"/>
    </location>
</feature>
<evidence type="ECO:0000313" key="2">
    <source>
        <dbReference type="EMBL" id="PRW55906.1"/>
    </source>
</evidence>
<proteinExistence type="predicted"/>
<keyword evidence="3" id="KW-1185">Reference proteome</keyword>
<protein>
    <submittedName>
        <fullName evidence="2">Uncharacterized protein</fullName>
    </submittedName>
</protein>
<name>A0A2P6TPE6_CHLSO</name>
<sequence length="186" mass="20595">MSPKHVRFTIEEERCEDCSQTRCELRPPQRALDTSLREQRLAAAQVQQMEESQPQQKEQQLQACEEERAGLKGTLKAKVEEEAKRRRSSGGSLPSDDQQQQQQPEQQQQGQLEGCLPAVLPPQPRSLLRPSCRQAVLRLQRMAPRALAANTCVHARHQRWCSSAGGVASWRASGGPAGAGEAPALI</sequence>
<dbReference type="EMBL" id="LHPG02000009">
    <property type="protein sequence ID" value="PRW55906.1"/>
    <property type="molecule type" value="Genomic_DNA"/>
</dbReference>
<dbReference type="AlphaFoldDB" id="A0A2P6TPE6"/>
<feature type="compositionally biased region" description="Low complexity" evidence="1">
    <location>
        <begin position="45"/>
        <end position="63"/>
    </location>
</feature>
<dbReference type="Proteomes" id="UP000239899">
    <property type="component" value="Unassembled WGS sequence"/>
</dbReference>
<comment type="caution">
    <text evidence="2">The sequence shown here is derived from an EMBL/GenBank/DDBJ whole genome shotgun (WGS) entry which is preliminary data.</text>
</comment>
<evidence type="ECO:0000313" key="3">
    <source>
        <dbReference type="Proteomes" id="UP000239899"/>
    </source>
</evidence>
<accession>A0A2P6TPE6</accession>
<evidence type="ECO:0000256" key="1">
    <source>
        <dbReference type="SAM" id="MobiDB-lite"/>
    </source>
</evidence>